<dbReference type="Proteomes" id="UP001483337">
    <property type="component" value="Chromosome"/>
</dbReference>
<evidence type="ECO:0000256" key="7">
    <source>
        <dbReference type="ARBA" id="ARBA00022967"/>
    </source>
</evidence>
<keyword evidence="8 16" id="KW-1133">Transmembrane helix</keyword>
<feature type="transmembrane region" description="Helical" evidence="16">
    <location>
        <begin position="354"/>
        <end position="378"/>
    </location>
</feature>
<accession>A0ABZ2UXM1</accession>
<comment type="function">
    <text evidence="11">NDH-1 shuttles electrons from NAD(P)H, via FMN and iron-sulfur (Fe-S) centers, to quinones in the respiratory chain. The immediate electron acceptor for the enzyme in this species is believed to be plastoquinone. Couples the redox reaction to proton translocation (for every two electrons transferred, four hydrogen ions are translocated across the cytoplasmic membrane), and thus conserves the redox energy in a proton gradient.</text>
</comment>
<protein>
    <submittedName>
        <fullName evidence="20">NAD(P)H-quinone oxidoreductase subunit 5</fullName>
    </submittedName>
</protein>
<dbReference type="PANTHER" id="PTHR42829">
    <property type="entry name" value="NADH-UBIQUINONE OXIDOREDUCTASE CHAIN 5"/>
    <property type="match status" value="1"/>
</dbReference>
<dbReference type="PANTHER" id="PTHR42829:SF2">
    <property type="entry name" value="NADH-UBIQUINONE OXIDOREDUCTASE CHAIN 5"/>
    <property type="match status" value="1"/>
</dbReference>
<evidence type="ECO:0000256" key="3">
    <source>
        <dbReference type="ARBA" id="ARBA00022692"/>
    </source>
</evidence>
<reference evidence="20 21" key="1">
    <citation type="submission" date="2024-04" db="EMBL/GenBank/DDBJ databases">
        <title>Okeanomitos corallinicola gen. &amp; sp. nov. (Nostocales, Cyanobacteria), a new toxic marine heterocyst-forming cyanobacterium from a coral reef.</title>
        <authorList>
            <person name="Li H."/>
            <person name="Li R."/>
            <person name="Kang J."/>
            <person name="Hii K.S."/>
            <person name="Mohamed H.F."/>
            <person name="Xu X."/>
            <person name="Luo Z."/>
        </authorList>
    </citation>
    <scope>NUCLEOTIDE SEQUENCE [LARGE SCALE GENOMIC DNA]</scope>
    <source>
        <strain evidence="20 21">TIOX110</strain>
    </source>
</reference>
<feature type="transmembrane region" description="Helical" evidence="16">
    <location>
        <begin position="260"/>
        <end position="281"/>
    </location>
</feature>
<proteinExistence type="inferred from homology"/>
<feature type="domain" description="NADH-Ubiquinone oxidoreductase (complex I) chain 5 N-terminal" evidence="18">
    <location>
        <begin position="75"/>
        <end position="125"/>
    </location>
</feature>
<feature type="compositionally biased region" description="Basic and acidic residues" evidence="15">
    <location>
        <begin position="492"/>
        <end position="502"/>
    </location>
</feature>
<feature type="transmembrane region" description="Helical" evidence="16">
    <location>
        <begin position="670"/>
        <end position="688"/>
    </location>
</feature>
<keyword evidence="6" id="KW-0618">Plastoquinone</keyword>
<evidence type="ECO:0000256" key="6">
    <source>
        <dbReference type="ARBA" id="ARBA00022957"/>
    </source>
</evidence>
<feature type="transmembrane region" description="Helical" evidence="16">
    <location>
        <begin position="6"/>
        <end position="27"/>
    </location>
</feature>
<dbReference type="NCBIfam" id="TIGR01974">
    <property type="entry name" value="NDH_I_L"/>
    <property type="match status" value="1"/>
</dbReference>
<name>A0ABZ2UXM1_9CYAN</name>
<dbReference type="PRINTS" id="PR01434">
    <property type="entry name" value="NADHDHGNASE5"/>
</dbReference>
<feature type="transmembrane region" description="Helical" evidence="16">
    <location>
        <begin position="517"/>
        <end position="537"/>
    </location>
</feature>
<feature type="transmembrane region" description="Helical" evidence="16">
    <location>
        <begin position="187"/>
        <end position="208"/>
    </location>
</feature>
<evidence type="ECO:0000259" key="19">
    <source>
        <dbReference type="Pfam" id="PF01010"/>
    </source>
</evidence>
<evidence type="ECO:0000256" key="13">
    <source>
        <dbReference type="ARBA" id="ARBA00048026"/>
    </source>
</evidence>
<feature type="transmembrane region" description="Helical" evidence="16">
    <location>
        <begin position="327"/>
        <end position="348"/>
    </location>
</feature>
<dbReference type="InterPro" id="IPR001750">
    <property type="entry name" value="ND/Mrp_TM"/>
</dbReference>
<keyword evidence="7" id="KW-1278">Translocase</keyword>
<evidence type="ECO:0000256" key="16">
    <source>
        <dbReference type="SAM" id="Phobius"/>
    </source>
</evidence>
<feature type="transmembrane region" description="Helical" evidence="16">
    <location>
        <begin position="122"/>
        <end position="141"/>
    </location>
</feature>
<sequence>MEVIYQYAWIIPVLPLLGAMLVGLGLISINQVTNRLRQLNAVVIISLMGAAMGLSLALLWSQYQGHEPYLRTLEWAAAGNFHLTMGYTIDHLTALMLVIVTTVAFLVMIYTDGYMAHDPGYVRFYAYLSLFGSSMLGLIVSPNLVQIYIFWELVGMCSYLLVGFWYDRKAAADACQKAFVTNRVGDFGLLLGILGLFWATGSFDFMVMGERLGQLVETGSVSNFLAIVLAILVFLGPVAKSAQFPLHVWLPDAMEGPTPISALIHAATMVAAGVFLIARMYPVFEHVPAAMNVIAFTGAFTAFLGATIAMTQNDIKKGLAYSTISQLGYMVMAMGVGAYSAGLFHLMTHAYFKAMLFLGSGSVIHGMEGVVGHDAVLAQDMRLMGGLRKYMPATGFTFLIGCLAISGIPPFAGFWSKDEILGAAFAANPLLWFIGWLTAGITAFYMFRMYFSTFEGKFRGNEEKIKTQLKNEAAAKLGLELQPNFGPGAMKKGELDSHDSHGHHSTSPHESPWTMTLPLLVLAIPSMLIGLIGTPYANYFEQFIFSPNENLAEVMEKAAEFDPHEFYVMAGSSIAISVVGITLAVLMYLARKIDPAAIASKIKPLYELSLNKWYFDDIYHRVFVLGLRRVARQVMEVDFRVVDGAVNLTGFFTLVSGEGLKYLESGRVQFYALIVFGAVLGLVIVFGVT</sequence>
<dbReference type="RefSeq" id="WP_353932543.1">
    <property type="nucleotide sequence ID" value="NZ_CP150886.1"/>
</dbReference>
<dbReference type="PRINTS" id="PR01435">
    <property type="entry name" value="NPOXDRDTASE5"/>
</dbReference>
<dbReference type="Gene3D" id="1.20.5.2700">
    <property type="match status" value="1"/>
</dbReference>
<keyword evidence="21" id="KW-1185">Reference proteome</keyword>
<feature type="transmembrane region" description="Helical" evidence="16">
    <location>
        <begin position="91"/>
        <end position="110"/>
    </location>
</feature>
<keyword evidence="4" id="KW-0874">Quinone</keyword>
<evidence type="ECO:0000313" key="20">
    <source>
        <dbReference type="EMBL" id="WZB89645.1"/>
    </source>
</evidence>
<feature type="domain" description="NADH:ubiquinone/plastoquinone oxidoreductase chloroplast chain 5 C-terminal" evidence="19">
    <location>
        <begin position="503"/>
        <end position="635"/>
    </location>
</feature>
<comment type="subcellular location">
    <subcellularLocation>
        <location evidence="1">Endomembrane system</location>
        <topology evidence="1">Multi-pass membrane protein</topology>
    </subcellularLocation>
    <subcellularLocation>
        <location evidence="14">Membrane</location>
        <topology evidence="14">Multi-pass membrane protein</topology>
    </subcellularLocation>
</comment>
<dbReference type="NCBIfam" id="NF005141">
    <property type="entry name" value="PRK06590.1"/>
    <property type="match status" value="1"/>
</dbReference>
<comment type="similarity">
    <text evidence="2">Belongs to the complex I subunit 5 family.</text>
</comment>
<dbReference type="Pfam" id="PF00662">
    <property type="entry name" value="Proton_antipo_N"/>
    <property type="match status" value="1"/>
</dbReference>
<dbReference type="EMBL" id="CP150886">
    <property type="protein sequence ID" value="WZB89645.1"/>
    <property type="molecule type" value="Genomic_DNA"/>
</dbReference>
<gene>
    <name evidence="20" type="ORF">WJM97_08135</name>
</gene>
<dbReference type="InterPro" id="IPR018393">
    <property type="entry name" value="NADHpl_OxRdtase_5_subgr"/>
</dbReference>
<evidence type="ECO:0000256" key="15">
    <source>
        <dbReference type="SAM" id="MobiDB-lite"/>
    </source>
</evidence>
<feature type="domain" description="NADH:quinone oxidoreductase/Mrp antiporter transmembrane" evidence="17">
    <location>
        <begin position="141"/>
        <end position="442"/>
    </location>
</feature>
<dbReference type="InterPro" id="IPR001516">
    <property type="entry name" value="Proton_antipo_N"/>
</dbReference>
<evidence type="ECO:0000256" key="8">
    <source>
        <dbReference type="ARBA" id="ARBA00022989"/>
    </source>
</evidence>
<evidence type="ECO:0000259" key="17">
    <source>
        <dbReference type="Pfam" id="PF00361"/>
    </source>
</evidence>
<feature type="region of interest" description="Disordered" evidence="15">
    <location>
        <begin position="492"/>
        <end position="511"/>
    </location>
</feature>
<feature type="transmembrane region" description="Helical" evidence="16">
    <location>
        <begin position="147"/>
        <end position="166"/>
    </location>
</feature>
<evidence type="ECO:0000259" key="18">
    <source>
        <dbReference type="Pfam" id="PF00662"/>
    </source>
</evidence>
<evidence type="ECO:0000256" key="14">
    <source>
        <dbReference type="RuleBase" id="RU000320"/>
    </source>
</evidence>
<feature type="transmembrane region" description="Helical" evidence="16">
    <location>
        <begin position="390"/>
        <end position="408"/>
    </location>
</feature>
<feature type="transmembrane region" description="Helical" evidence="16">
    <location>
        <begin position="420"/>
        <end position="447"/>
    </location>
</feature>
<dbReference type="Pfam" id="PF01010">
    <property type="entry name" value="Proton_antipo_C"/>
    <property type="match status" value="1"/>
</dbReference>
<evidence type="ECO:0000256" key="2">
    <source>
        <dbReference type="ARBA" id="ARBA00008200"/>
    </source>
</evidence>
<feature type="transmembrane region" description="Helical" evidence="16">
    <location>
        <begin position="566"/>
        <end position="590"/>
    </location>
</feature>
<keyword evidence="9" id="KW-0520">NAD</keyword>
<dbReference type="Pfam" id="PF00361">
    <property type="entry name" value="Proton_antipo_M"/>
    <property type="match status" value="1"/>
</dbReference>
<keyword evidence="5" id="KW-0521">NADP</keyword>
<evidence type="ECO:0000256" key="4">
    <source>
        <dbReference type="ARBA" id="ARBA00022719"/>
    </source>
</evidence>
<dbReference type="InterPro" id="IPR002128">
    <property type="entry name" value="NADH_UbQ_OxRdtase_chlpt_su5_C"/>
</dbReference>
<evidence type="ECO:0000256" key="12">
    <source>
        <dbReference type="ARBA" id="ARBA00047726"/>
    </source>
</evidence>
<dbReference type="InterPro" id="IPR003945">
    <property type="entry name" value="NU5C-like"/>
</dbReference>
<keyword evidence="3 14" id="KW-0812">Transmembrane</keyword>
<evidence type="ECO:0000256" key="9">
    <source>
        <dbReference type="ARBA" id="ARBA00023027"/>
    </source>
</evidence>
<evidence type="ECO:0000256" key="11">
    <source>
        <dbReference type="ARBA" id="ARBA00025624"/>
    </source>
</evidence>
<organism evidence="20 21">
    <name type="scientific">Okeanomitos corallinicola TIOX110</name>
    <dbReference type="NCBI Taxonomy" id="3133117"/>
    <lineage>
        <taxon>Bacteria</taxon>
        <taxon>Bacillati</taxon>
        <taxon>Cyanobacteriota</taxon>
        <taxon>Cyanophyceae</taxon>
        <taxon>Nostocales</taxon>
        <taxon>Aphanizomenonaceae</taxon>
        <taxon>Okeanomitos</taxon>
    </lineage>
</organism>
<comment type="catalytic activity">
    <reaction evidence="13">
        <text>a plastoquinone + NADH + (n+1) H(+)(in) = a plastoquinol + NAD(+) + n H(+)(out)</text>
        <dbReference type="Rhea" id="RHEA:42608"/>
        <dbReference type="Rhea" id="RHEA-COMP:9561"/>
        <dbReference type="Rhea" id="RHEA-COMP:9562"/>
        <dbReference type="ChEBI" id="CHEBI:15378"/>
        <dbReference type="ChEBI" id="CHEBI:17757"/>
        <dbReference type="ChEBI" id="CHEBI:57540"/>
        <dbReference type="ChEBI" id="CHEBI:57945"/>
        <dbReference type="ChEBI" id="CHEBI:62192"/>
    </reaction>
</comment>
<evidence type="ECO:0000256" key="1">
    <source>
        <dbReference type="ARBA" id="ARBA00004127"/>
    </source>
</evidence>
<evidence type="ECO:0000313" key="21">
    <source>
        <dbReference type="Proteomes" id="UP001483337"/>
    </source>
</evidence>
<feature type="transmembrane region" description="Helical" evidence="16">
    <location>
        <begin position="39"/>
        <end position="60"/>
    </location>
</feature>
<comment type="catalytic activity">
    <reaction evidence="12">
        <text>a plastoquinone + NADPH + (n+1) H(+)(in) = a plastoquinol + NADP(+) + n H(+)(out)</text>
        <dbReference type="Rhea" id="RHEA:42612"/>
        <dbReference type="Rhea" id="RHEA-COMP:9561"/>
        <dbReference type="Rhea" id="RHEA-COMP:9562"/>
        <dbReference type="ChEBI" id="CHEBI:15378"/>
        <dbReference type="ChEBI" id="CHEBI:17757"/>
        <dbReference type="ChEBI" id="CHEBI:57783"/>
        <dbReference type="ChEBI" id="CHEBI:58349"/>
        <dbReference type="ChEBI" id="CHEBI:62192"/>
    </reaction>
</comment>
<feature type="transmembrane region" description="Helical" evidence="16">
    <location>
        <begin position="220"/>
        <end position="239"/>
    </location>
</feature>
<feature type="transmembrane region" description="Helical" evidence="16">
    <location>
        <begin position="287"/>
        <end position="306"/>
    </location>
</feature>
<dbReference type="NCBIfam" id="NF005626">
    <property type="entry name" value="PRK07376.1"/>
    <property type="match status" value="1"/>
</dbReference>
<evidence type="ECO:0000256" key="5">
    <source>
        <dbReference type="ARBA" id="ARBA00022857"/>
    </source>
</evidence>
<evidence type="ECO:0000256" key="10">
    <source>
        <dbReference type="ARBA" id="ARBA00023136"/>
    </source>
</evidence>
<keyword evidence="10 16" id="KW-0472">Membrane</keyword>